<keyword evidence="1" id="KW-1133">Transmembrane helix</keyword>
<dbReference type="EMBL" id="FTOC01000004">
    <property type="protein sequence ID" value="SIS45227.1"/>
    <property type="molecule type" value="Genomic_DNA"/>
</dbReference>
<keyword evidence="1" id="KW-0472">Membrane</keyword>
<gene>
    <name evidence="2" type="ORF">SAMN05421687_10469</name>
</gene>
<evidence type="ECO:0000313" key="2">
    <source>
        <dbReference type="EMBL" id="SIS45227.1"/>
    </source>
</evidence>
<dbReference type="OrthoDB" id="9944818at2"/>
<name>A0A1N7J7I4_9BACI</name>
<protein>
    <submittedName>
        <fullName evidence="2">Uncharacterized protein</fullName>
    </submittedName>
</protein>
<dbReference type="RefSeq" id="WP_076558198.1">
    <property type="nucleotide sequence ID" value="NZ_FTOC01000004.1"/>
</dbReference>
<feature type="transmembrane region" description="Helical" evidence="1">
    <location>
        <begin position="47"/>
        <end position="67"/>
    </location>
</feature>
<keyword evidence="3" id="KW-1185">Reference proteome</keyword>
<accession>A0A1N7J7I4</accession>
<reference evidence="3" key="1">
    <citation type="submission" date="2017-01" db="EMBL/GenBank/DDBJ databases">
        <authorList>
            <person name="Varghese N."/>
            <person name="Submissions S."/>
        </authorList>
    </citation>
    <scope>NUCLEOTIDE SEQUENCE [LARGE SCALE GENOMIC DNA]</scope>
    <source>
        <strain evidence="3">DSM 23127</strain>
    </source>
</reference>
<dbReference type="Proteomes" id="UP000187608">
    <property type="component" value="Unassembled WGS sequence"/>
</dbReference>
<evidence type="ECO:0000256" key="1">
    <source>
        <dbReference type="SAM" id="Phobius"/>
    </source>
</evidence>
<keyword evidence="1" id="KW-0812">Transmembrane</keyword>
<sequence>MWSLLWALVVVAAISLLPTESRGIRIGLMFTSFFGILYVAGLIESAPFLPNFILAILGILIVGISFLRQKTKR</sequence>
<evidence type="ECO:0000313" key="3">
    <source>
        <dbReference type="Proteomes" id="UP000187608"/>
    </source>
</evidence>
<proteinExistence type="predicted"/>
<organism evidence="2 3">
    <name type="scientific">Salimicrobium flavidum</name>
    <dbReference type="NCBI Taxonomy" id="570947"/>
    <lineage>
        <taxon>Bacteria</taxon>
        <taxon>Bacillati</taxon>
        <taxon>Bacillota</taxon>
        <taxon>Bacilli</taxon>
        <taxon>Bacillales</taxon>
        <taxon>Bacillaceae</taxon>
        <taxon>Salimicrobium</taxon>
    </lineage>
</organism>
<dbReference type="AlphaFoldDB" id="A0A1N7J7I4"/>